<keyword evidence="1" id="KW-0808">Transferase</keyword>
<protein>
    <submittedName>
        <fullName evidence="1">Acetyltransferase</fullName>
    </submittedName>
</protein>
<dbReference type="Proteomes" id="UP000051213">
    <property type="component" value="Unassembled WGS sequence"/>
</dbReference>
<dbReference type="EMBL" id="LICA01000136">
    <property type="protein sequence ID" value="KRO94721.1"/>
    <property type="molecule type" value="Genomic_DNA"/>
</dbReference>
<proteinExistence type="predicted"/>
<reference evidence="1 2" key="1">
    <citation type="submission" date="2015-10" db="EMBL/GenBank/DDBJ databases">
        <title>Metagenome-Assembled Genomes uncover a global brackish microbiome.</title>
        <authorList>
            <person name="Hugerth L.W."/>
            <person name="Larsson J."/>
            <person name="Alneberg J."/>
            <person name="Lindh M.V."/>
            <person name="Legrand C."/>
            <person name="Pinhassi J."/>
            <person name="Andersson A.F."/>
        </authorList>
    </citation>
    <scope>NUCLEOTIDE SEQUENCE [LARGE SCALE GENOMIC DNA]</scope>
    <source>
        <strain evidence="1">BACL26 MAG-121220-bin70</strain>
    </source>
</reference>
<comment type="caution">
    <text evidence="1">The sequence shown here is derived from an EMBL/GenBank/DDBJ whole genome shotgun (WGS) entry which is preliminary data.</text>
</comment>
<dbReference type="GO" id="GO:0016740">
    <property type="term" value="F:transferase activity"/>
    <property type="evidence" value="ECO:0007669"/>
    <property type="project" value="UniProtKB-KW"/>
</dbReference>
<accession>A0A0R2U5A6</accession>
<name>A0A0R2U5A6_9GAMM</name>
<dbReference type="AlphaFoldDB" id="A0A0R2U5A6"/>
<organism evidence="1 2">
    <name type="scientific">SAR92 bacterium BACL26 MAG-121220-bin70</name>
    <dbReference type="NCBI Taxonomy" id="1655626"/>
    <lineage>
        <taxon>Bacteria</taxon>
        <taxon>Pseudomonadati</taxon>
        <taxon>Pseudomonadota</taxon>
        <taxon>Gammaproteobacteria</taxon>
        <taxon>Cellvibrionales</taxon>
        <taxon>Porticoccaceae</taxon>
        <taxon>SAR92 clade</taxon>
    </lineage>
</organism>
<gene>
    <name evidence="1" type="ORF">ABS24_07865</name>
</gene>
<evidence type="ECO:0000313" key="2">
    <source>
        <dbReference type="Proteomes" id="UP000051213"/>
    </source>
</evidence>
<sequence>MADFDVFNGDADGICALVQLRQIEPRDSKLITGVKRDIQLLSQVQAKEGDRITVLDVSMAKNHGDLVRVLKEGAMVFYVDHHVAGEVPASSSLISLLNESPNVSTSLLINQYLRSARLEWGAVGTFGDNLHHAAQGMLKGKGFTGEQVGLLNQLGVYMNYNGYGSDLSDLHFAPIELYNLVCEYKNPLDFIRDSHQHFERLETGYNQDFSAVHSLTPLRANKSCAIFILPDYPWARRVSGVFSNDLTNKHPDRAHAVLTEKSNGGYLVSVRAPLASKHGASKLCSQFPTGGGREAAAGINDLPADQLNQFIDKFEQTYQS</sequence>
<dbReference type="InterPro" id="IPR038763">
    <property type="entry name" value="DHH_sf"/>
</dbReference>
<dbReference type="SUPFAM" id="SSF64182">
    <property type="entry name" value="DHH phosphoesterases"/>
    <property type="match status" value="1"/>
</dbReference>
<evidence type="ECO:0000313" key="1">
    <source>
        <dbReference type="EMBL" id="KRO94721.1"/>
    </source>
</evidence>